<dbReference type="InterPro" id="IPR011008">
    <property type="entry name" value="Dimeric_a/b-barrel"/>
</dbReference>
<evidence type="ECO:0000259" key="2">
    <source>
        <dbReference type="Pfam" id="PF03795"/>
    </source>
</evidence>
<evidence type="ECO:0000313" key="4">
    <source>
        <dbReference type="Proteomes" id="UP001500751"/>
    </source>
</evidence>
<accession>A0ABN2V8S8</accession>
<evidence type="ECO:0000256" key="1">
    <source>
        <dbReference type="ARBA" id="ARBA00007689"/>
    </source>
</evidence>
<dbReference type="PANTHER" id="PTHR35174:SF3">
    <property type="entry name" value="BLL7171 PROTEIN"/>
    <property type="match status" value="1"/>
</dbReference>
<name>A0ABN2V8S8_9ACTN</name>
<keyword evidence="4" id="KW-1185">Reference proteome</keyword>
<dbReference type="RefSeq" id="WP_344669471.1">
    <property type="nucleotide sequence ID" value="NZ_BAAAQN010000047.1"/>
</dbReference>
<dbReference type="Gene3D" id="3.30.70.1060">
    <property type="entry name" value="Dimeric alpha+beta barrel"/>
    <property type="match status" value="1"/>
</dbReference>
<dbReference type="SUPFAM" id="SSF54909">
    <property type="entry name" value="Dimeric alpha+beta barrel"/>
    <property type="match status" value="1"/>
</dbReference>
<protein>
    <recommendedName>
        <fullName evidence="2">YCII-related domain-containing protein</fullName>
    </recommendedName>
</protein>
<sequence>MPEFMLLLYAPEVEGAQERERWAALPVWEEITESLRKSGTLVANGPLHPSSSATTVRVRGDETVLTDGPFATTKEMLAGFYLLDCADLDEALRHAARLPTARYGSVEVRPLRRSAP</sequence>
<comment type="caution">
    <text evidence="3">The sequence shown here is derived from an EMBL/GenBank/DDBJ whole genome shotgun (WGS) entry which is preliminary data.</text>
</comment>
<dbReference type="Proteomes" id="UP001500751">
    <property type="component" value="Unassembled WGS sequence"/>
</dbReference>
<dbReference type="PANTHER" id="PTHR35174">
    <property type="entry name" value="BLL7171 PROTEIN-RELATED"/>
    <property type="match status" value="1"/>
</dbReference>
<dbReference type="Pfam" id="PF03795">
    <property type="entry name" value="YCII"/>
    <property type="match status" value="1"/>
</dbReference>
<gene>
    <name evidence="3" type="ORF">GCM10009839_64580</name>
</gene>
<feature type="domain" description="YCII-related" evidence="2">
    <location>
        <begin position="8"/>
        <end position="112"/>
    </location>
</feature>
<comment type="similarity">
    <text evidence="1">Belongs to the YciI family.</text>
</comment>
<organism evidence="3 4">
    <name type="scientific">Catenulispora yoronensis</name>
    <dbReference type="NCBI Taxonomy" id="450799"/>
    <lineage>
        <taxon>Bacteria</taxon>
        <taxon>Bacillati</taxon>
        <taxon>Actinomycetota</taxon>
        <taxon>Actinomycetes</taxon>
        <taxon>Catenulisporales</taxon>
        <taxon>Catenulisporaceae</taxon>
        <taxon>Catenulispora</taxon>
    </lineage>
</organism>
<evidence type="ECO:0000313" key="3">
    <source>
        <dbReference type="EMBL" id="GAA2049627.1"/>
    </source>
</evidence>
<dbReference type="EMBL" id="BAAAQN010000047">
    <property type="protein sequence ID" value="GAA2049627.1"/>
    <property type="molecule type" value="Genomic_DNA"/>
</dbReference>
<reference evidence="3 4" key="1">
    <citation type="journal article" date="2019" name="Int. J. Syst. Evol. Microbiol.">
        <title>The Global Catalogue of Microorganisms (GCM) 10K type strain sequencing project: providing services to taxonomists for standard genome sequencing and annotation.</title>
        <authorList>
            <consortium name="The Broad Institute Genomics Platform"/>
            <consortium name="The Broad Institute Genome Sequencing Center for Infectious Disease"/>
            <person name="Wu L."/>
            <person name="Ma J."/>
        </authorList>
    </citation>
    <scope>NUCLEOTIDE SEQUENCE [LARGE SCALE GENOMIC DNA]</scope>
    <source>
        <strain evidence="3 4">JCM 16014</strain>
    </source>
</reference>
<dbReference type="InterPro" id="IPR005545">
    <property type="entry name" value="YCII"/>
</dbReference>
<proteinExistence type="inferred from homology"/>